<dbReference type="Proteomes" id="UP000626109">
    <property type="component" value="Unassembled WGS sequence"/>
</dbReference>
<dbReference type="OrthoDB" id="433170at2759"/>
<evidence type="ECO:0000313" key="4">
    <source>
        <dbReference type="EMBL" id="CAE8677311.1"/>
    </source>
</evidence>
<keyword evidence="5" id="KW-1185">Reference proteome</keyword>
<reference evidence="3" key="1">
    <citation type="submission" date="2021-02" db="EMBL/GenBank/DDBJ databases">
        <authorList>
            <person name="Dougan E. K."/>
            <person name="Rhodes N."/>
            <person name="Thang M."/>
            <person name="Chan C."/>
        </authorList>
    </citation>
    <scope>NUCLEOTIDE SEQUENCE</scope>
</reference>
<accession>A0A813EXL9</accession>
<evidence type="ECO:0000313" key="3">
    <source>
        <dbReference type="EMBL" id="CAE8605086.1"/>
    </source>
</evidence>
<protein>
    <submittedName>
        <fullName evidence="3">Uncharacterized protein</fullName>
    </submittedName>
</protein>
<comment type="caution">
    <text evidence="3">The sequence shown here is derived from an EMBL/GenBank/DDBJ whole genome shotgun (WGS) entry which is preliminary data.</text>
</comment>
<name>A0A813EXL9_POLGL</name>
<proteinExistence type="predicted"/>
<evidence type="ECO:0000313" key="2">
    <source>
        <dbReference type="EMBL" id="CAE8594716.1"/>
    </source>
</evidence>
<dbReference type="AlphaFoldDB" id="A0A813EXL9"/>
<organism evidence="3 5">
    <name type="scientific">Polarella glacialis</name>
    <name type="common">Dinoflagellate</name>
    <dbReference type="NCBI Taxonomy" id="89957"/>
    <lineage>
        <taxon>Eukaryota</taxon>
        <taxon>Sar</taxon>
        <taxon>Alveolata</taxon>
        <taxon>Dinophyceae</taxon>
        <taxon>Suessiales</taxon>
        <taxon>Suessiaceae</taxon>
        <taxon>Polarella</taxon>
    </lineage>
</organism>
<feature type="region of interest" description="Disordered" evidence="1">
    <location>
        <begin position="158"/>
        <end position="180"/>
    </location>
</feature>
<dbReference type="EMBL" id="CAJNNV010007292">
    <property type="protein sequence ID" value="CAE8594716.1"/>
    <property type="molecule type" value="Genomic_DNA"/>
</dbReference>
<evidence type="ECO:0000256" key="1">
    <source>
        <dbReference type="SAM" id="MobiDB-lite"/>
    </source>
</evidence>
<sequence>MTAGESDPIGIKPPACGDVVVLRSRVPAEYHLAAAIVTETKATHCTVIVLDESHSYGAGESWPSFKDLEPVSQDWRLGSRLVVSGLQSKKTQHLNGAVATVISHPRHGHPCFIQKNSAPGRPVLTLCVRFDDRKSAGMSSVLLEPRFLVPWSVPSPCSEAAPMTPSETPQETPRIDEVSSSRVDTVPDCASLRPHVPRFRCDRTGWGIRGVGGSLRARKYHVQQGTASFVRSRALAIERTALLKALPLSLLDLVKIDVTEQSCDSSRTTEVPEEACDKLSESAEFLIIHSRSTDQTISYL</sequence>
<dbReference type="EMBL" id="CAJNNW010025455">
    <property type="protein sequence ID" value="CAE8677311.1"/>
    <property type="molecule type" value="Genomic_DNA"/>
</dbReference>
<dbReference type="Proteomes" id="UP000654075">
    <property type="component" value="Unassembled WGS sequence"/>
</dbReference>
<evidence type="ECO:0000313" key="5">
    <source>
        <dbReference type="Proteomes" id="UP000654075"/>
    </source>
</evidence>
<gene>
    <name evidence="2" type="ORF">PGLA1383_LOCUS13241</name>
    <name evidence="3" type="ORF">PGLA1383_LOCUS23220</name>
    <name evidence="4" type="ORF">PGLA2088_LOCUS20263</name>
</gene>
<dbReference type="EMBL" id="CAJNNV010017354">
    <property type="protein sequence ID" value="CAE8605086.1"/>
    <property type="molecule type" value="Genomic_DNA"/>
</dbReference>